<feature type="region of interest" description="Disordered" evidence="1">
    <location>
        <begin position="1"/>
        <end position="88"/>
    </location>
</feature>
<evidence type="ECO:0000313" key="3">
    <source>
        <dbReference type="Proteomes" id="UP001465976"/>
    </source>
</evidence>
<organism evidence="2 3">
    <name type="scientific">Marasmius crinis-equi</name>
    <dbReference type="NCBI Taxonomy" id="585013"/>
    <lineage>
        <taxon>Eukaryota</taxon>
        <taxon>Fungi</taxon>
        <taxon>Dikarya</taxon>
        <taxon>Basidiomycota</taxon>
        <taxon>Agaricomycotina</taxon>
        <taxon>Agaricomycetes</taxon>
        <taxon>Agaricomycetidae</taxon>
        <taxon>Agaricales</taxon>
        <taxon>Marasmiineae</taxon>
        <taxon>Marasmiaceae</taxon>
        <taxon>Marasmius</taxon>
    </lineage>
</organism>
<gene>
    <name evidence="2" type="ORF">V5O48_018030</name>
</gene>
<proteinExistence type="predicted"/>
<evidence type="ECO:0000313" key="2">
    <source>
        <dbReference type="EMBL" id="KAL0564026.1"/>
    </source>
</evidence>
<accession>A0ABR3EMA8</accession>
<reference evidence="2 3" key="1">
    <citation type="submission" date="2024-02" db="EMBL/GenBank/DDBJ databases">
        <title>A draft genome for the cacao thread blight pathogen Marasmius crinis-equi.</title>
        <authorList>
            <person name="Cohen S.P."/>
            <person name="Baruah I.K."/>
            <person name="Amoako-Attah I."/>
            <person name="Bukari Y."/>
            <person name="Meinhardt L.W."/>
            <person name="Bailey B.A."/>
        </authorList>
    </citation>
    <scope>NUCLEOTIDE SEQUENCE [LARGE SCALE GENOMIC DNA]</scope>
    <source>
        <strain evidence="2 3">GH-76</strain>
    </source>
</reference>
<comment type="caution">
    <text evidence="2">The sequence shown here is derived from an EMBL/GenBank/DDBJ whole genome shotgun (WGS) entry which is preliminary data.</text>
</comment>
<dbReference type="Proteomes" id="UP001465976">
    <property type="component" value="Unassembled WGS sequence"/>
</dbReference>
<keyword evidence="3" id="KW-1185">Reference proteome</keyword>
<name>A0ABR3EMA8_9AGAR</name>
<evidence type="ECO:0000256" key="1">
    <source>
        <dbReference type="SAM" id="MobiDB-lite"/>
    </source>
</evidence>
<dbReference type="EMBL" id="JBAHYK010003043">
    <property type="protein sequence ID" value="KAL0564026.1"/>
    <property type="molecule type" value="Genomic_DNA"/>
</dbReference>
<feature type="compositionally biased region" description="Basic and acidic residues" evidence="1">
    <location>
        <begin position="50"/>
        <end position="60"/>
    </location>
</feature>
<sequence>MAEPASESYEEAFPPLPESATTRDPPPDTSGNANSDAEDNKDQTLTPPIDKGKEKQREVTPVHSEATEPPESIDGDGNIPAGRDDDINDPYLQAELHTAMWVSREESERATSTIPYTGPSKHPQTSSTASIHHIYEDPKAPQKRKPAHQTVEDHSVISPTPILCHVTN</sequence>
<feature type="region of interest" description="Disordered" evidence="1">
    <location>
        <begin position="102"/>
        <end position="168"/>
    </location>
</feature>
<protein>
    <submittedName>
        <fullName evidence="2">Uncharacterized protein</fullName>
    </submittedName>
</protein>